<dbReference type="RefSeq" id="WP_390362550.1">
    <property type="nucleotide sequence ID" value="NZ_JBHTKJ010000029.1"/>
</dbReference>
<keyword evidence="3" id="KW-1185">Reference proteome</keyword>
<sequence>MEVIKTNNPEEKVEHESENSVKGAFASSLIFVGGFILVLYIAFYWLYMVRVDI</sequence>
<name>A0ABW3LNS3_9BACI</name>
<evidence type="ECO:0000313" key="2">
    <source>
        <dbReference type="EMBL" id="MFD1039014.1"/>
    </source>
</evidence>
<dbReference type="Proteomes" id="UP001597040">
    <property type="component" value="Unassembled WGS sequence"/>
</dbReference>
<reference evidence="3" key="1">
    <citation type="journal article" date="2019" name="Int. J. Syst. Evol. Microbiol.">
        <title>The Global Catalogue of Microorganisms (GCM) 10K type strain sequencing project: providing services to taxonomists for standard genome sequencing and annotation.</title>
        <authorList>
            <consortium name="The Broad Institute Genomics Platform"/>
            <consortium name="The Broad Institute Genome Sequencing Center for Infectious Disease"/>
            <person name="Wu L."/>
            <person name="Ma J."/>
        </authorList>
    </citation>
    <scope>NUCLEOTIDE SEQUENCE [LARGE SCALE GENOMIC DNA]</scope>
    <source>
        <strain evidence="3">CCUG 56754</strain>
    </source>
</reference>
<gene>
    <name evidence="2" type="ORF">ACFQ3N_11525</name>
</gene>
<proteinExistence type="predicted"/>
<evidence type="ECO:0000256" key="1">
    <source>
        <dbReference type="SAM" id="Phobius"/>
    </source>
</evidence>
<keyword evidence="1" id="KW-0812">Transmembrane</keyword>
<evidence type="ECO:0008006" key="4">
    <source>
        <dbReference type="Google" id="ProtNLM"/>
    </source>
</evidence>
<comment type="caution">
    <text evidence="2">The sequence shown here is derived from an EMBL/GenBank/DDBJ whole genome shotgun (WGS) entry which is preliminary data.</text>
</comment>
<keyword evidence="1" id="KW-1133">Transmembrane helix</keyword>
<evidence type="ECO:0000313" key="3">
    <source>
        <dbReference type="Proteomes" id="UP001597040"/>
    </source>
</evidence>
<protein>
    <recommendedName>
        <fullName evidence="4">Cytochrome c oxidase subunit 2A</fullName>
    </recommendedName>
</protein>
<keyword evidence="1" id="KW-0472">Membrane</keyword>
<feature type="transmembrane region" description="Helical" evidence="1">
    <location>
        <begin position="24"/>
        <end position="47"/>
    </location>
</feature>
<dbReference type="EMBL" id="JBHTKJ010000029">
    <property type="protein sequence ID" value="MFD1039014.1"/>
    <property type="molecule type" value="Genomic_DNA"/>
</dbReference>
<organism evidence="2 3">
    <name type="scientific">Virgibacillus byunsanensis</name>
    <dbReference type="NCBI Taxonomy" id="570945"/>
    <lineage>
        <taxon>Bacteria</taxon>
        <taxon>Bacillati</taxon>
        <taxon>Bacillota</taxon>
        <taxon>Bacilli</taxon>
        <taxon>Bacillales</taxon>
        <taxon>Bacillaceae</taxon>
        <taxon>Virgibacillus</taxon>
    </lineage>
</organism>
<accession>A0ABW3LNS3</accession>